<name>A0ABQ3XX21_9ACTN</name>
<comment type="pathway">
    <text evidence="5">Cofactor biosynthesis; molybdopterin biosynthesis.</text>
</comment>
<evidence type="ECO:0000256" key="2">
    <source>
        <dbReference type="ARBA" id="ARBA00010763"/>
    </source>
</evidence>
<dbReference type="InterPro" id="IPR005110">
    <property type="entry name" value="MoeA_linker/N"/>
</dbReference>
<dbReference type="SMART" id="SM00852">
    <property type="entry name" value="MoCF_biosynth"/>
    <property type="match status" value="1"/>
</dbReference>
<gene>
    <name evidence="8" type="ORF">Ade02nite_09380</name>
</gene>
<comment type="cofactor">
    <cofactor evidence="5">
        <name>Mg(2+)</name>
        <dbReference type="ChEBI" id="CHEBI:18420"/>
    </cofactor>
</comment>
<evidence type="ECO:0000313" key="9">
    <source>
        <dbReference type="Proteomes" id="UP000609879"/>
    </source>
</evidence>
<dbReference type="Proteomes" id="UP000609879">
    <property type="component" value="Unassembled WGS sequence"/>
</dbReference>
<keyword evidence="9" id="KW-1185">Reference proteome</keyword>
<keyword evidence="5" id="KW-0808">Transferase</keyword>
<dbReference type="Pfam" id="PF00994">
    <property type="entry name" value="MoCF_biosynth"/>
    <property type="match status" value="1"/>
</dbReference>
<dbReference type="Gene3D" id="2.170.190.11">
    <property type="entry name" value="Molybdopterin biosynthesis moea protein, domain 3"/>
    <property type="match status" value="1"/>
</dbReference>
<dbReference type="PANTHER" id="PTHR10192:SF5">
    <property type="entry name" value="GEPHYRIN"/>
    <property type="match status" value="1"/>
</dbReference>
<comment type="caution">
    <text evidence="8">The sequence shown here is derived from an EMBL/GenBank/DDBJ whole genome shotgun (WGS) entry which is preliminary data.</text>
</comment>
<dbReference type="EMBL" id="BOMI01000013">
    <property type="protein sequence ID" value="GID72297.1"/>
    <property type="molecule type" value="Genomic_DNA"/>
</dbReference>
<feature type="compositionally biased region" description="Polar residues" evidence="6">
    <location>
        <begin position="11"/>
        <end position="20"/>
    </location>
</feature>
<accession>A0ABQ3XX21</accession>
<evidence type="ECO:0000259" key="7">
    <source>
        <dbReference type="SMART" id="SM00852"/>
    </source>
</evidence>
<feature type="domain" description="MoaB/Mog" evidence="7">
    <location>
        <begin position="189"/>
        <end position="325"/>
    </location>
</feature>
<dbReference type="Gene3D" id="2.40.340.10">
    <property type="entry name" value="MoeA, C-terminal, domain IV"/>
    <property type="match status" value="1"/>
</dbReference>
<keyword evidence="5" id="KW-0479">Metal-binding</keyword>
<keyword evidence="5" id="KW-0460">Magnesium</keyword>
<keyword evidence="3 5" id="KW-0500">Molybdenum</keyword>
<dbReference type="InterPro" id="IPR038987">
    <property type="entry name" value="MoeA-like"/>
</dbReference>
<evidence type="ECO:0000256" key="3">
    <source>
        <dbReference type="ARBA" id="ARBA00022505"/>
    </source>
</evidence>
<dbReference type="EC" id="2.10.1.1" evidence="5"/>
<proteinExistence type="inferred from homology"/>
<evidence type="ECO:0000256" key="4">
    <source>
        <dbReference type="ARBA" id="ARBA00047317"/>
    </source>
</evidence>
<comment type="catalytic activity">
    <reaction evidence="4">
        <text>adenylyl-molybdopterin + molybdate = Mo-molybdopterin + AMP + H(+)</text>
        <dbReference type="Rhea" id="RHEA:35047"/>
        <dbReference type="ChEBI" id="CHEBI:15378"/>
        <dbReference type="ChEBI" id="CHEBI:36264"/>
        <dbReference type="ChEBI" id="CHEBI:62727"/>
        <dbReference type="ChEBI" id="CHEBI:71302"/>
        <dbReference type="ChEBI" id="CHEBI:456215"/>
        <dbReference type="EC" id="2.10.1.1"/>
    </reaction>
</comment>
<dbReference type="SUPFAM" id="SSF63882">
    <property type="entry name" value="MoeA N-terminal region -like"/>
    <property type="match status" value="1"/>
</dbReference>
<dbReference type="Gene3D" id="3.40.980.10">
    <property type="entry name" value="MoaB/Mog-like domain"/>
    <property type="match status" value="1"/>
</dbReference>
<dbReference type="InterPro" id="IPR036425">
    <property type="entry name" value="MoaB/Mog-like_dom_sf"/>
</dbReference>
<evidence type="ECO:0000256" key="6">
    <source>
        <dbReference type="SAM" id="MobiDB-lite"/>
    </source>
</evidence>
<dbReference type="RefSeq" id="WP_203760245.1">
    <property type="nucleotide sequence ID" value="NZ_BAAABO010000025.1"/>
</dbReference>
<evidence type="ECO:0000256" key="5">
    <source>
        <dbReference type="RuleBase" id="RU365090"/>
    </source>
</evidence>
<dbReference type="InterPro" id="IPR036135">
    <property type="entry name" value="MoeA_linker/N_sf"/>
</dbReference>
<dbReference type="SUPFAM" id="SSF53218">
    <property type="entry name" value="Molybdenum cofactor biosynthesis proteins"/>
    <property type="match status" value="1"/>
</dbReference>
<dbReference type="Gene3D" id="3.90.105.10">
    <property type="entry name" value="Molybdopterin biosynthesis moea protein, domain 2"/>
    <property type="match status" value="1"/>
</dbReference>
<dbReference type="InterPro" id="IPR036688">
    <property type="entry name" value="MoeA_C_domain_IV_sf"/>
</dbReference>
<evidence type="ECO:0000256" key="1">
    <source>
        <dbReference type="ARBA" id="ARBA00002901"/>
    </source>
</evidence>
<protein>
    <recommendedName>
        <fullName evidence="5">Molybdopterin molybdenumtransferase</fullName>
        <ecNumber evidence="5">2.10.1.1</ecNumber>
    </recommendedName>
</protein>
<evidence type="ECO:0000313" key="8">
    <source>
        <dbReference type="EMBL" id="GID72297.1"/>
    </source>
</evidence>
<dbReference type="InterPro" id="IPR001453">
    <property type="entry name" value="MoaB/Mog_dom"/>
</dbReference>
<comment type="function">
    <text evidence="1 5">Catalyzes the insertion of molybdate into adenylated molybdopterin with the concomitant release of AMP.</text>
</comment>
<comment type="similarity">
    <text evidence="2 5">Belongs to the MoeA family.</text>
</comment>
<dbReference type="Pfam" id="PF03453">
    <property type="entry name" value="MoeA_N"/>
    <property type="match status" value="1"/>
</dbReference>
<keyword evidence="5" id="KW-0501">Molybdenum cofactor biosynthesis</keyword>
<reference evidence="8 9" key="1">
    <citation type="submission" date="2021-01" db="EMBL/GenBank/DDBJ databases">
        <title>Whole genome shotgun sequence of Actinoplanes deccanensis NBRC 13994.</title>
        <authorList>
            <person name="Komaki H."/>
            <person name="Tamura T."/>
        </authorList>
    </citation>
    <scope>NUCLEOTIDE SEQUENCE [LARGE SCALE GENOMIC DNA]</scope>
    <source>
        <strain evidence="8 9">NBRC 13994</strain>
    </source>
</reference>
<feature type="region of interest" description="Disordered" evidence="6">
    <location>
        <begin position="1"/>
        <end position="20"/>
    </location>
</feature>
<organism evidence="8 9">
    <name type="scientific">Paractinoplanes deccanensis</name>
    <dbReference type="NCBI Taxonomy" id="113561"/>
    <lineage>
        <taxon>Bacteria</taxon>
        <taxon>Bacillati</taxon>
        <taxon>Actinomycetota</taxon>
        <taxon>Actinomycetes</taxon>
        <taxon>Micromonosporales</taxon>
        <taxon>Micromonosporaceae</taxon>
        <taxon>Paractinoplanes</taxon>
    </lineage>
</organism>
<dbReference type="PANTHER" id="PTHR10192">
    <property type="entry name" value="MOLYBDOPTERIN BIOSYNTHESIS PROTEIN"/>
    <property type="match status" value="1"/>
</dbReference>
<sequence length="400" mass="40477">MADIPPDPTDPVQSTAVSATHHSTAWSRAYEIAAGTPRPLPAESVTVERAAGRVLAAPLRAVRSVPAFDTAAMDGYAVTGPGPWTVTAQLLAGAPQPGPMRPGTAIEIATGAVVPEGAEAILPYEDSARDGTLVTGVLGARAHIRRAGDDVRPGDELVPAGRPVNATVAAAAVQAGVERLMAHRAPGVTLLVTGNEVISAGVPGPGQVRDSFTGLVSAIAARAGALPPARRHVSDVAALLESELAAARTEVVVVSGSSSAGAADHLHGVLDRLGAAWHVRGVACRPGHPQALAELPDGRWVVSLPGNPFAGLVAALTLLEPLLHALSGSPPAVLPTVPVRGTTRLMPYGVRIVPVHRGTPWHIAGPVSSAGLHAAARADGLAVLPGSWTDGDPAQILALP</sequence>